<comment type="caution">
    <text evidence="2">The sequence shown here is derived from an EMBL/GenBank/DDBJ whole genome shotgun (WGS) entry which is preliminary data.</text>
</comment>
<proteinExistence type="predicted"/>
<keyword evidence="1" id="KW-0732">Signal</keyword>
<gene>
    <name evidence="2" type="ORF">TWF191_010447</name>
</gene>
<evidence type="ECO:0000313" key="3">
    <source>
        <dbReference type="Proteomes" id="UP000483672"/>
    </source>
</evidence>
<reference evidence="2 3" key="1">
    <citation type="submission" date="2019-06" db="EMBL/GenBank/DDBJ databases">
        <authorList>
            <person name="Palmer J.M."/>
        </authorList>
    </citation>
    <scope>NUCLEOTIDE SEQUENCE [LARGE SCALE GENOMIC DNA]</scope>
    <source>
        <strain evidence="2 3">TWF191</strain>
    </source>
</reference>
<feature type="signal peptide" evidence="1">
    <location>
        <begin position="1"/>
        <end position="20"/>
    </location>
</feature>
<dbReference type="EMBL" id="WIPF01000081">
    <property type="protein sequence ID" value="KAF3212704.1"/>
    <property type="molecule type" value="Genomic_DNA"/>
</dbReference>
<organism evidence="2 3">
    <name type="scientific">Orbilia oligospora</name>
    <name type="common">Nematode-trapping fungus</name>
    <name type="synonym">Arthrobotrys oligospora</name>
    <dbReference type="NCBI Taxonomy" id="2813651"/>
    <lineage>
        <taxon>Eukaryota</taxon>
        <taxon>Fungi</taxon>
        <taxon>Dikarya</taxon>
        <taxon>Ascomycota</taxon>
        <taxon>Pezizomycotina</taxon>
        <taxon>Orbiliomycetes</taxon>
        <taxon>Orbiliales</taxon>
        <taxon>Orbiliaceae</taxon>
        <taxon>Orbilia</taxon>
    </lineage>
</organism>
<dbReference type="AlphaFoldDB" id="A0A6G1M2B5"/>
<accession>A0A6G1M2B5</accession>
<feature type="chain" id="PRO_5041090621" evidence="1">
    <location>
        <begin position="21"/>
        <end position="318"/>
    </location>
</feature>
<dbReference type="Proteomes" id="UP000483672">
    <property type="component" value="Unassembled WGS sequence"/>
</dbReference>
<protein>
    <submittedName>
        <fullName evidence="2">Uncharacterized protein</fullName>
    </submittedName>
</protein>
<evidence type="ECO:0000256" key="1">
    <source>
        <dbReference type="SAM" id="SignalP"/>
    </source>
</evidence>
<sequence>MKFDISLFLGLSFSISVAAGYEPIYLQKRTCSQNNLYRTLERLQRESSFCQALLLPNPTVTVPSSIAATPIATISSACNCIVATLTTSRTTTSVTTSSTSVCANTVTITPNPVTVTERPDPVTVTETYTTTSTPTQATHSHVLDFEKPDRLWGCGSKIEITNRFDVDFSICGEHEDPQYAHSGDWFYRLGFFAGRSEVIFRFGNKKALAILPDVEYEFSIWYRQLSYTKSICSISVALGNRGLPGIGSLGTVNSGFGIGPIFRPTASLNWTKSSMRFKTQYTELGMFITAACQCPIGESCGDVYLGFDDITITPVVPV</sequence>
<evidence type="ECO:0000313" key="2">
    <source>
        <dbReference type="EMBL" id="KAF3212704.1"/>
    </source>
</evidence>
<name>A0A6G1M2B5_ORBOL</name>